<name>A0A1I7AB60_METTE</name>
<dbReference type="Proteomes" id="UP000265557">
    <property type="component" value="Chromosome"/>
</dbReference>
<keyword evidence="6" id="KW-1185">Reference proteome</keyword>
<evidence type="ECO:0000313" key="6">
    <source>
        <dbReference type="Proteomes" id="UP000323733"/>
    </source>
</evidence>
<dbReference type="Pfam" id="PF01906">
    <property type="entry name" value="YbjQ_1"/>
    <property type="match status" value="1"/>
</dbReference>
<accession>A0A3G9CUM8</accession>
<dbReference type="HAMAP" id="MF_00338">
    <property type="entry name" value="UPF0145"/>
    <property type="match status" value="1"/>
</dbReference>
<evidence type="ECO:0000313" key="4">
    <source>
        <dbReference type="EMBL" id="SFT72205.1"/>
    </source>
</evidence>
<evidence type="ECO:0000256" key="1">
    <source>
        <dbReference type="ARBA" id="ARBA00010751"/>
    </source>
</evidence>
<dbReference type="Proteomes" id="UP000323733">
    <property type="component" value="Unassembled WGS sequence"/>
</dbReference>
<evidence type="ECO:0000313" key="3">
    <source>
        <dbReference type="EMBL" id="BAW29803.1"/>
    </source>
</evidence>
<evidence type="ECO:0000256" key="2">
    <source>
        <dbReference type="HAMAP-Rule" id="MF_00338"/>
    </source>
</evidence>
<reference evidence="4 6" key="2">
    <citation type="submission" date="2016-10" db="EMBL/GenBank/DDBJ databases">
        <authorList>
            <person name="Varghese N."/>
            <person name="Submissions S."/>
        </authorList>
    </citation>
    <scope>NUCLEOTIDE SEQUENCE [LARGE SCALE GENOMIC DNA]</scope>
    <source>
        <strain evidence="4 6">DSM 11855</strain>
    </source>
</reference>
<gene>
    <name evidence="3" type="ORF">MESMT1_1873</name>
    <name evidence="4" type="ORF">SAMN02910340_01984</name>
</gene>
<sequence>MTSDIIIVSTPYLPGYKITKTIGFTWGLIVRSRGLGRNITAGLRSIIGGEIHEYTELLNQSREQALERLKEHAKALGANAVINVQFDSSEMGQAMTELLAYGTAVVVEKEETQANPVRLS</sequence>
<dbReference type="PANTHER" id="PTHR34068">
    <property type="entry name" value="UPF0145 PROTEIN YBJQ"/>
    <property type="match status" value="1"/>
</dbReference>
<dbReference type="RefSeq" id="WP_048166371.1">
    <property type="nucleotide sequence ID" value="NZ_FPAO01000008.1"/>
</dbReference>
<dbReference type="PANTHER" id="PTHR34068:SF2">
    <property type="entry name" value="UPF0145 PROTEIN SCO3412"/>
    <property type="match status" value="1"/>
</dbReference>
<protein>
    <recommendedName>
        <fullName evidence="2">UPF0145 protein MESMT1_1873</fullName>
    </recommendedName>
</protein>
<dbReference type="Gene3D" id="3.30.110.70">
    <property type="entry name" value="Hypothetical protein apc22750. Chain B"/>
    <property type="match status" value="1"/>
</dbReference>
<accession>A0A1I7AB60</accession>
<dbReference type="SUPFAM" id="SSF117782">
    <property type="entry name" value="YbjQ-like"/>
    <property type="match status" value="1"/>
</dbReference>
<dbReference type="GeneID" id="41601589"/>
<evidence type="ECO:0000313" key="5">
    <source>
        <dbReference type="Proteomes" id="UP000265557"/>
    </source>
</evidence>
<organism evidence="4 6">
    <name type="scientific">Methanosarcina thermophila</name>
    <dbReference type="NCBI Taxonomy" id="2210"/>
    <lineage>
        <taxon>Archaea</taxon>
        <taxon>Methanobacteriati</taxon>
        <taxon>Methanobacteriota</taxon>
        <taxon>Stenosarchaea group</taxon>
        <taxon>Methanomicrobia</taxon>
        <taxon>Methanosarcinales</taxon>
        <taxon>Methanosarcinaceae</taxon>
        <taxon>Methanosarcina</taxon>
    </lineage>
</organism>
<dbReference type="AlphaFoldDB" id="A0A1I7AB60"/>
<dbReference type="EMBL" id="FPAO01000008">
    <property type="protein sequence ID" value="SFT72205.1"/>
    <property type="molecule type" value="Genomic_DNA"/>
</dbReference>
<proteinExistence type="inferred from homology"/>
<dbReference type="InterPro" id="IPR002765">
    <property type="entry name" value="UPF0145_YbjQ-like"/>
</dbReference>
<dbReference type="InterPro" id="IPR035439">
    <property type="entry name" value="UPF0145_dom_sf"/>
</dbReference>
<dbReference type="EMBL" id="AP017646">
    <property type="protein sequence ID" value="BAW29803.1"/>
    <property type="molecule type" value="Genomic_DNA"/>
</dbReference>
<reference evidence="3 5" key="1">
    <citation type="submission" date="2016-09" db="EMBL/GenBank/DDBJ databases">
        <title>Complete Genome Sequence of Methanosarcina thermophila MT-1.</title>
        <authorList>
            <person name="Kouzuma A."/>
        </authorList>
    </citation>
    <scope>NUCLEOTIDE SEQUENCE [LARGE SCALE GENOMIC DNA]</scope>
    <source>
        <strain evidence="3 5">MT-1</strain>
    </source>
</reference>
<comment type="similarity">
    <text evidence="1 2">Belongs to the UPF0145 family.</text>
</comment>